<reference evidence="2 3" key="1">
    <citation type="submission" date="2019-03" db="EMBL/GenBank/DDBJ databases">
        <title>First draft genome of Liparis tanakae, snailfish: a comprehensive survey of snailfish specific genes.</title>
        <authorList>
            <person name="Kim W."/>
            <person name="Song I."/>
            <person name="Jeong J.-H."/>
            <person name="Kim D."/>
            <person name="Kim S."/>
            <person name="Ryu S."/>
            <person name="Song J.Y."/>
            <person name="Lee S.K."/>
        </authorList>
    </citation>
    <scope>NUCLEOTIDE SEQUENCE [LARGE SCALE GENOMIC DNA]</scope>
    <source>
        <tissue evidence="2">Muscle</tissue>
    </source>
</reference>
<keyword evidence="3" id="KW-1185">Reference proteome</keyword>
<gene>
    <name evidence="2" type="ORF">EYF80_019326</name>
</gene>
<protein>
    <submittedName>
        <fullName evidence="2">Uncharacterized protein</fullName>
    </submittedName>
</protein>
<proteinExistence type="predicted"/>
<organism evidence="2 3">
    <name type="scientific">Liparis tanakae</name>
    <name type="common">Tanaka's snailfish</name>
    <dbReference type="NCBI Taxonomy" id="230148"/>
    <lineage>
        <taxon>Eukaryota</taxon>
        <taxon>Metazoa</taxon>
        <taxon>Chordata</taxon>
        <taxon>Craniata</taxon>
        <taxon>Vertebrata</taxon>
        <taxon>Euteleostomi</taxon>
        <taxon>Actinopterygii</taxon>
        <taxon>Neopterygii</taxon>
        <taxon>Teleostei</taxon>
        <taxon>Neoteleostei</taxon>
        <taxon>Acanthomorphata</taxon>
        <taxon>Eupercaria</taxon>
        <taxon>Perciformes</taxon>
        <taxon>Cottioidei</taxon>
        <taxon>Cottales</taxon>
        <taxon>Liparidae</taxon>
        <taxon>Liparis</taxon>
    </lineage>
</organism>
<evidence type="ECO:0000313" key="2">
    <source>
        <dbReference type="EMBL" id="TNN70449.1"/>
    </source>
</evidence>
<comment type="caution">
    <text evidence="2">The sequence shown here is derived from an EMBL/GenBank/DDBJ whole genome shotgun (WGS) entry which is preliminary data.</text>
</comment>
<dbReference type="EMBL" id="SRLO01000163">
    <property type="protein sequence ID" value="TNN70449.1"/>
    <property type="molecule type" value="Genomic_DNA"/>
</dbReference>
<dbReference type="Proteomes" id="UP000314294">
    <property type="component" value="Unassembled WGS sequence"/>
</dbReference>
<evidence type="ECO:0000313" key="3">
    <source>
        <dbReference type="Proteomes" id="UP000314294"/>
    </source>
</evidence>
<name>A0A4Z2HX86_9TELE</name>
<feature type="region of interest" description="Disordered" evidence="1">
    <location>
        <begin position="131"/>
        <end position="153"/>
    </location>
</feature>
<evidence type="ECO:0000256" key="1">
    <source>
        <dbReference type="SAM" id="MobiDB-lite"/>
    </source>
</evidence>
<accession>A0A4Z2HX86</accession>
<dbReference type="AlphaFoldDB" id="A0A4Z2HX86"/>
<feature type="compositionally biased region" description="Basic and acidic residues" evidence="1">
    <location>
        <begin position="140"/>
        <end position="153"/>
    </location>
</feature>
<sequence>MIRVIRKRRTRRDSGSSSFGELGVSLALALRGNSSRETNCLVAASCEHLAQLGTQSQGYTSRDRAPGAYMHGHALFLEVTRFFFKVHHEALNFRLSPAIRNALGRKEISTITPTMFSSAAICTISHVSIHQTAGPRSRRRDNASPRHQMEYGY</sequence>